<feature type="transmembrane region" description="Helical" evidence="2">
    <location>
        <begin position="166"/>
        <end position="186"/>
    </location>
</feature>
<dbReference type="AlphaFoldDB" id="A0A0N5AWP0"/>
<name>A0A0N5AWP0_9BILA</name>
<evidence type="ECO:0000313" key="4">
    <source>
        <dbReference type="Proteomes" id="UP000046393"/>
    </source>
</evidence>
<evidence type="ECO:0000256" key="1">
    <source>
        <dbReference type="PROSITE-ProRule" id="PRU00076"/>
    </source>
</evidence>
<dbReference type="Gene3D" id="2.10.25.10">
    <property type="entry name" value="Laminin"/>
    <property type="match status" value="1"/>
</dbReference>
<dbReference type="WBParaSite" id="SMUV_0000934601-mRNA-1">
    <property type="protein sequence ID" value="SMUV_0000934601-mRNA-1"/>
    <property type="gene ID" value="SMUV_0000934601"/>
</dbReference>
<evidence type="ECO:0000259" key="3">
    <source>
        <dbReference type="PROSITE" id="PS50026"/>
    </source>
</evidence>
<sequence>MVSRQYTYELHLTKDGGSSEEIRDGYVKENRPFRVICSADKGLTGLKFFHDNNNLITAGATTKDYRSEFNVKKFQREHCGSYTCTAQYGGQKVEKILMVHANHFLEDIGDAQPCVHNHCRNGGQCYMSPNGHFAPFCVCKAIFAGENCTLVAQYPASGRTDIESGIAASGALFFMLTTLLLAFMYGRQRRQLKMLSKAPVNNQIFNPIETAAKTGLMEAYTVVKASDKEYSKQKFNVLKNADINDNEPSKNIADLKPKKLKNDEFTPLMMPEEQLPNKRIENSVNKEANGKIIV</sequence>
<feature type="domain" description="EGF-like" evidence="3">
    <location>
        <begin position="110"/>
        <end position="149"/>
    </location>
</feature>
<feature type="disulfide bond" evidence="1">
    <location>
        <begin position="139"/>
        <end position="148"/>
    </location>
</feature>
<dbReference type="PROSITE" id="PS00022">
    <property type="entry name" value="EGF_1"/>
    <property type="match status" value="1"/>
</dbReference>
<dbReference type="Gene3D" id="2.60.40.10">
    <property type="entry name" value="Immunoglobulins"/>
    <property type="match status" value="1"/>
</dbReference>
<protein>
    <submittedName>
        <fullName evidence="5">EGF-like domain-containing protein</fullName>
    </submittedName>
</protein>
<dbReference type="Proteomes" id="UP000046393">
    <property type="component" value="Unplaced"/>
</dbReference>
<keyword evidence="1" id="KW-0245">EGF-like domain</keyword>
<dbReference type="InterPro" id="IPR036179">
    <property type="entry name" value="Ig-like_dom_sf"/>
</dbReference>
<keyword evidence="2" id="KW-0472">Membrane</keyword>
<proteinExistence type="predicted"/>
<evidence type="ECO:0000313" key="5">
    <source>
        <dbReference type="WBParaSite" id="SMUV_0000934601-mRNA-1"/>
    </source>
</evidence>
<evidence type="ECO:0000256" key="2">
    <source>
        <dbReference type="SAM" id="Phobius"/>
    </source>
</evidence>
<dbReference type="InterPro" id="IPR013783">
    <property type="entry name" value="Ig-like_fold"/>
</dbReference>
<dbReference type="InterPro" id="IPR000742">
    <property type="entry name" value="EGF"/>
</dbReference>
<comment type="caution">
    <text evidence="1">Lacks conserved residue(s) required for the propagation of feature annotation.</text>
</comment>
<accession>A0A0N5AWP0</accession>
<dbReference type="PROSITE" id="PS50026">
    <property type="entry name" value="EGF_3"/>
    <property type="match status" value="1"/>
</dbReference>
<dbReference type="SUPFAM" id="SSF48726">
    <property type="entry name" value="Immunoglobulin"/>
    <property type="match status" value="1"/>
</dbReference>
<reference evidence="5" key="1">
    <citation type="submission" date="2017-02" db="UniProtKB">
        <authorList>
            <consortium name="WormBaseParasite"/>
        </authorList>
    </citation>
    <scope>IDENTIFICATION</scope>
</reference>
<keyword evidence="4" id="KW-1185">Reference proteome</keyword>
<dbReference type="SUPFAM" id="SSF57196">
    <property type="entry name" value="EGF/Laminin"/>
    <property type="match status" value="1"/>
</dbReference>
<organism evidence="4 5">
    <name type="scientific">Syphacia muris</name>
    <dbReference type="NCBI Taxonomy" id="451379"/>
    <lineage>
        <taxon>Eukaryota</taxon>
        <taxon>Metazoa</taxon>
        <taxon>Ecdysozoa</taxon>
        <taxon>Nematoda</taxon>
        <taxon>Chromadorea</taxon>
        <taxon>Rhabditida</taxon>
        <taxon>Spirurina</taxon>
        <taxon>Oxyuridomorpha</taxon>
        <taxon>Oxyuroidea</taxon>
        <taxon>Oxyuridae</taxon>
        <taxon>Syphacia</taxon>
    </lineage>
</organism>
<keyword evidence="1" id="KW-1015">Disulfide bond</keyword>
<keyword evidence="2" id="KW-0812">Transmembrane</keyword>
<keyword evidence="2" id="KW-1133">Transmembrane helix</keyword>